<name>A0A2A7BQM0_9BACI</name>
<dbReference type="Proteomes" id="UP000220111">
    <property type="component" value="Unassembled WGS sequence"/>
</dbReference>
<proteinExistence type="predicted"/>
<gene>
    <name evidence="1" type="ORF">COO17_15970</name>
</gene>
<dbReference type="AlphaFoldDB" id="A0A2A7BQM0"/>
<sequence length="158" mass="18370">MTTFLTILTGVFVFIIGRFIEKLFIDPMKEHKTVIAEIYDGLMYLANKIGHPLELTENTDEDKLKEYREASNELRKMSTKLRAATFNLQGAYWFYRFLFKAPTIDDINVVCASLIKLSNSITYVKGAKNFERNLGFQREILEKLKLSEFEEKALKKTP</sequence>
<evidence type="ECO:0000313" key="2">
    <source>
        <dbReference type="Proteomes" id="UP000220111"/>
    </source>
</evidence>
<comment type="caution">
    <text evidence="1">The sequence shown here is derived from an EMBL/GenBank/DDBJ whole genome shotgun (WGS) entry which is preliminary data.</text>
</comment>
<accession>A0A2A7BQM0</accession>
<reference evidence="1 2" key="1">
    <citation type="submission" date="2017-09" db="EMBL/GenBank/DDBJ databases">
        <title>Large-scale bioinformatics analysis of Bacillus genomes uncovers conserved roles of natural products in bacterial physiology.</title>
        <authorList>
            <consortium name="Agbiome Team Llc"/>
            <person name="Bleich R.M."/>
            <person name="Grubbs K.J."/>
            <person name="Santa Maria K.C."/>
            <person name="Allen S.E."/>
            <person name="Farag S."/>
            <person name="Shank E.A."/>
            <person name="Bowers A."/>
        </authorList>
    </citation>
    <scope>NUCLEOTIDE SEQUENCE [LARGE SCALE GENOMIC DNA]</scope>
    <source>
        <strain evidence="1 2">AFS098222</strain>
    </source>
</reference>
<protein>
    <submittedName>
        <fullName evidence="1">Uncharacterized protein</fullName>
    </submittedName>
</protein>
<dbReference type="EMBL" id="NVPQ01000041">
    <property type="protein sequence ID" value="PDY40623.1"/>
    <property type="molecule type" value="Genomic_DNA"/>
</dbReference>
<evidence type="ECO:0000313" key="1">
    <source>
        <dbReference type="EMBL" id="PDY40623.1"/>
    </source>
</evidence>
<organism evidence="1 2">
    <name type="scientific">Bacillus wiedmannii</name>
    <dbReference type="NCBI Taxonomy" id="1890302"/>
    <lineage>
        <taxon>Bacteria</taxon>
        <taxon>Bacillati</taxon>
        <taxon>Bacillota</taxon>
        <taxon>Bacilli</taxon>
        <taxon>Bacillales</taxon>
        <taxon>Bacillaceae</taxon>
        <taxon>Bacillus</taxon>
        <taxon>Bacillus cereus group</taxon>
    </lineage>
</organism>